<evidence type="ECO:0000256" key="7">
    <source>
        <dbReference type="ARBA" id="ARBA00030248"/>
    </source>
</evidence>
<protein>
    <recommendedName>
        <fullName evidence="1">RNA-directed RNA polymerase</fullName>
        <ecNumber evidence="1">2.7.7.48</ecNumber>
    </recommendedName>
    <alternativeName>
        <fullName evidence="7">RNA replicase beta chain</fullName>
    </alternativeName>
</protein>
<dbReference type="EMBL" id="MN034038">
    <property type="protein sequence ID" value="QDH88366.1"/>
    <property type="molecule type" value="Genomic_RNA"/>
</dbReference>
<evidence type="ECO:0000256" key="4">
    <source>
        <dbReference type="ARBA" id="ARBA00022695"/>
    </source>
</evidence>
<dbReference type="InterPro" id="IPR043502">
    <property type="entry name" value="DNA/RNA_pol_sf"/>
</dbReference>
<dbReference type="Pfam" id="PF03431">
    <property type="entry name" value="RNA_replicase_B"/>
    <property type="match status" value="1"/>
</dbReference>
<dbReference type="GO" id="GO:0003968">
    <property type="term" value="F:RNA-directed RNA polymerase activity"/>
    <property type="evidence" value="ECO:0007669"/>
    <property type="project" value="UniProtKB-KW"/>
</dbReference>
<dbReference type="EC" id="2.7.7.48" evidence="1"/>
<dbReference type="GO" id="GO:0000166">
    <property type="term" value="F:nucleotide binding"/>
    <property type="evidence" value="ECO:0007669"/>
    <property type="project" value="UniProtKB-KW"/>
</dbReference>
<gene>
    <name evidence="11" type="ORF">H4Bulk48447_000004</name>
</gene>
<keyword evidence="9" id="KW-0479">Metal-binding</keyword>
<dbReference type="InterPro" id="IPR007096">
    <property type="entry name" value="RNA-dir_Rpol_cat_phage"/>
</dbReference>
<evidence type="ECO:0000256" key="8">
    <source>
        <dbReference type="ARBA" id="ARBA00048744"/>
    </source>
</evidence>
<evidence type="ECO:0000256" key="1">
    <source>
        <dbReference type="ARBA" id="ARBA00012494"/>
    </source>
</evidence>
<feature type="binding site" evidence="9">
    <location>
        <position position="358"/>
    </location>
    <ligand>
        <name>Mg(2+)</name>
        <dbReference type="ChEBI" id="CHEBI:18420"/>
        <label>2</label>
    </ligand>
</feature>
<evidence type="ECO:0000313" key="11">
    <source>
        <dbReference type="EMBL" id="QDH88366.1"/>
    </source>
</evidence>
<comment type="cofactor">
    <cofactor evidence="9">
        <name>Mg(2+)</name>
        <dbReference type="ChEBI" id="CHEBI:18420"/>
    </cofactor>
    <text evidence="9">Binds 2 Mg(2+) per subunit.</text>
</comment>
<feature type="domain" description="RdRp catalytic" evidence="10">
    <location>
        <begin position="256"/>
        <end position="389"/>
    </location>
</feature>
<evidence type="ECO:0000256" key="5">
    <source>
        <dbReference type="ARBA" id="ARBA00022741"/>
    </source>
</evidence>
<evidence type="ECO:0000256" key="6">
    <source>
        <dbReference type="ARBA" id="ARBA00022953"/>
    </source>
</evidence>
<name>A0A514D448_9VIRU</name>
<organism evidence="11">
    <name type="scientific">Leviviridae sp</name>
    <dbReference type="NCBI Taxonomy" id="2027243"/>
    <lineage>
        <taxon>Viruses</taxon>
        <taxon>Riboviria</taxon>
        <taxon>Orthornavirae</taxon>
        <taxon>Lenarviricota</taxon>
        <taxon>Leviviricetes</taxon>
        <taxon>Norzivirales</taxon>
        <taxon>Fiersviridae</taxon>
    </lineage>
</organism>
<dbReference type="PROSITE" id="PS50522">
    <property type="entry name" value="RDRP_PHAGE"/>
    <property type="match status" value="1"/>
</dbReference>
<evidence type="ECO:0000256" key="2">
    <source>
        <dbReference type="ARBA" id="ARBA00022484"/>
    </source>
</evidence>
<feature type="binding site" evidence="9">
    <location>
        <position position="271"/>
    </location>
    <ligand>
        <name>Mg(2+)</name>
        <dbReference type="ChEBI" id="CHEBI:18420"/>
        <label>2</label>
    </ligand>
</feature>
<keyword evidence="5" id="KW-0547">Nucleotide-binding</keyword>
<dbReference type="GO" id="GO:0039694">
    <property type="term" value="P:viral RNA genome replication"/>
    <property type="evidence" value="ECO:0007669"/>
    <property type="project" value="InterPro"/>
</dbReference>
<accession>A0A514D448</accession>
<keyword evidence="3" id="KW-0808">Transferase</keyword>
<comment type="catalytic activity">
    <reaction evidence="8">
        <text>RNA(n) + a ribonucleoside 5'-triphosphate = RNA(n+1) + diphosphate</text>
        <dbReference type="Rhea" id="RHEA:21248"/>
        <dbReference type="Rhea" id="RHEA-COMP:14527"/>
        <dbReference type="Rhea" id="RHEA-COMP:17342"/>
        <dbReference type="ChEBI" id="CHEBI:33019"/>
        <dbReference type="ChEBI" id="CHEBI:61557"/>
        <dbReference type="ChEBI" id="CHEBI:140395"/>
        <dbReference type="EC" id="2.7.7.48"/>
    </reaction>
</comment>
<keyword evidence="4" id="KW-0548">Nucleotidyltransferase</keyword>
<evidence type="ECO:0000256" key="3">
    <source>
        <dbReference type="ARBA" id="ARBA00022679"/>
    </source>
</evidence>
<feature type="binding site" evidence="9">
    <location>
        <position position="357"/>
    </location>
    <ligand>
        <name>Mg(2+)</name>
        <dbReference type="ChEBI" id="CHEBI:18420"/>
        <label>2</label>
    </ligand>
</feature>
<dbReference type="GO" id="GO:0046872">
    <property type="term" value="F:metal ion binding"/>
    <property type="evidence" value="ECO:0007669"/>
    <property type="project" value="UniProtKB-KW"/>
</dbReference>
<sequence length="554" mass="62557">MPSNFLSTAVEKAVLRLFEDLATPVSLKVSLLWKAGEWDQIASQRLDPRHYDSADRFWRDSMAVDLVRKLRELPTSVNRALVAEESFLSSEEECFRTNRRLLPYLSPGLPGTEQGVCEFLSRARKIAAKILGPCPDSDIDGRHGPGATFGDSGRRSTVPHKMSSVPTLTRFAWPYLLQWYGNAWGKTCASERRVPEFVRGNRFTTVPKDCSKDRGIAIEPSVNVFYQLAYGRIIRSRLKAAGVDIDLRRGQDIHARLAREASIQGHLATIDLSNASDTICSNLVKLVLPDRWFQTLDSLRSHATFFRGSWRLLSKFSSMGNGFTFELETLIFLILVLALDPTGYKLVPGLDVYVYGDDIIVPTDVSKDVLATLSFFGMTPNKRKTFVDGPFRESCGGDFFRGVAVRPHFLEESPNDPQQLISFANGLRRSTADSPERWECVRRAWLCVTDALPSRIRRLRGPIGLGDLVIHDDEQRWQVRWRSSIRYVKVWRPARHRHVPWRHFSPNVTLASALYGVPSGTPWSVRPGVTTPEPRGVIPRDSVLGFKEGWVPFS</sequence>
<dbReference type="InterPro" id="IPR005093">
    <property type="entry name" value="RNArep_beta"/>
</dbReference>
<evidence type="ECO:0000256" key="9">
    <source>
        <dbReference type="PIRSR" id="PIRSR605093-1"/>
    </source>
</evidence>
<keyword evidence="9" id="KW-0460">Magnesium</keyword>
<dbReference type="SUPFAM" id="SSF56672">
    <property type="entry name" value="DNA/RNA polymerases"/>
    <property type="match status" value="1"/>
</dbReference>
<keyword evidence="2 11" id="KW-0696">RNA-directed RNA polymerase</keyword>
<keyword evidence="6" id="KW-0693">Viral RNA replication</keyword>
<reference evidence="11" key="1">
    <citation type="submission" date="2019-05" db="EMBL/GenBank/DDBJ databases">
        <title>Metatranscriptomic reconstruction reveals RNA viruses with the potential to shape carbon cycling in soil.</title>
        <authorList>
            <person name="Starr E.P."/>
            <person name="Nuccio E."/>
            <person name="Pett-Ridge J."/>
            <person name="Banfield J.F."/>
            <person name="Firestone M.K."/>
        </authorList>
    </citation>
    <scope>NUCLEOTIDE SEQUENCE</scope>
    <source>
        <strain evidence="11">H4_Bulk_48_scaffold_447</strain>
    </source>
</reference>
<proteinExistence type="predicted"/>
<evidence type="ECO:0000259" key="10">
    <source>
        <dbReference type="PROSITE" id="PS50522"/>
    </source>
</evidence>